<sequence>MDVKKIFFPLVRNDEVENHIYGGLLIAKKFGAHIDFLSSQIDLELLSNLDMTISRSNMFESLKGAFATELNDQKNKNYQIFEKICAELGISIGDIAGTASAKFETQNGIRSRLYEYEAKFCDLVVAATPLKGEATSTFDATVINSGKNAIIIPNSMKKFNMDNILIGWNGTTSISRSLTNSINILKQAKNIHIIVTKKYDDTALDIKSRLFNYLKYHDIKATFEIVTTTNIPGEALLENTLKGNFDMVIASSYGEHGVKEIFLGGSTKYFLENTPVPVFM</sequence>
<proteinExistence type="predicted"/>
<accession>A0A1X9SM88</accession>
<dbReference type="SUPFAM" id="SSF52402">
    <property type="entry name" value="Adenine nucleotide alpha hydrolases-like"/>
    <property type="match status" value="1"/>
</dbReference>
<dbReference type="AlphaFoldDB" id="A0A1X9SM88"/>
<evidence type="ECO:0000313" key="2">
    <source>
        <dbReference type="Proteomes" id="UP000202031"/>
    </source>
</evidence>
<dbReference type="KEGG" id="clx:CLAN_0609"/>
<dbReference type="GeneID" id="46921084"/>
<name>A0A1X9SM88_9BACT</name>
<dbReference type="Proteomes" id="UP000202031">
    <property type="component" value="Chromosome"/>
</dbReference>
<protein>
    <submittedName>
        <fullName evidence="1">Putative universal stress protein UspA</fullName>
    </submittedName>
</protein>
<reference evidence="2" key="1">
    <citation type="journal article" date="2017" name="Genome Biol. Evol.">
        <title>Comparative Genomic Analysis Identifies a Campylobacter Clade Deficient in Selenium Metabolism.</title>
        <authorList>
            <person name="Miller W.G."/>
            <person name="Yee E."/>
            <person name="Lopes B.S."/>
            <person name="Chapman M.H."/>
            <person name="Huynh S."/>
            <person name="Bono J.L."/>
            <person name="Parker C.T."/>
            <person name="Strachan N.J.C."/>
            <person name="Forbes K.J."/>
        </authorList>
    </citation>
    <scope>NUCLEOTIDE SEQUENCE [LARGE SCALE GENOMIC DNA]</scope>
    <source>
        <strain evidence="2">NCTC 13004</strain>
    </source>
</reference>
<reference evidence="2" key="2">
    <citation type="journal article" date="2017" name="Genome Biol. Evol.">
        <title>Comparative genomic analysis identifies a Campylobacter clade deficient in selenium metabolism.</title>
        <authorList>
            <person name="Miller W.G."/>
            <person name="Yee E."/>
            <person name="Lopes B.S."/>
            <person name="Chapman M.H."/>
            <person name="Huynh S."/>
            <person name="Bono J.L."/>
            <person name="Parker C.T."/>
            <person name="Strachan N.J.C."/>
            <person name="Forbes K.J."/>
        </authorList>
    </citation>
    <scope>NUCLEOTIDE SEQUENCE [LARGE SCALE GENOMIC DNA]</scope>
    <source>
        <strain evidence="2">NCTC 13004</strain>
    </source>
</reference>
<gene>
    <name evidence="1" type="ORF">CLAN_0609</name>
</gene>
<dbReference type="Gene3D" id="3.40.50.12370">
    <property type="match status" value="1"/>
</dbReference>
<dbReference type="EMBL" id="CP015578">
    <property type="protein sequence ID" value="ARQ97357.1"/>
    <property type="molecule type" value="Genomic_DNA"/>
</dbReference>
<evidence type="ECO:0000313" key="1">
    <source>
        <dbReference type="EMBL" id="ARQ97357.1"/>
    </source>
</evidence>
<organism evidence="1 2">
    <name type="scientific">Campylobacter lanienae NCTC 13004</name>
    <dbReference type="NCBI Taxonomy" id="1031753"/>
    <lineage>
        <taxon>Bacteria</taxon>
        <taxon>Pseudomonadati</taxon>
        <taxon>Campylobacterota</taxon>
        <taxon>Epsilonproteobacteria</taxon>
        <taxon>Campylobacterales</taxon>
        <taxon>Campylobacteraceae</taxon>
        <taxon>Campylobacter</taxon>
    </lineage>
</organism>
<dbReference type="RefSeq" id="WP_096013394.1">
    <property type="nucleotide sequence ID" value="NZ_CP015578.1"/>
</dbReference>
<dbReference type="CDD" id="cd00293">
    <property type="entry name" value="USP-like"/>
    <property type="match status" value="1"/>
</dbReference>